<dbReference type="InterPro" id="IPR013078">
    <property type="entry name" value="His_Pase_superF_clade-1"/>
</dbReference>
<dbReference type="InterPro" id="IPR051695">
    <property type="entry name" value="Phosphoglycerate_Mutase"/>
</dbReference>
<dbReference type="PANTHER" id="PTHR46517">
    <property type="entry name" value="FRUCTOSE-2,6-BISPHOSPHATASE TIGAR"/>
    <property type="match status" value="1"/>
</dbReference>
<keyword evidence="4" id="KW-1185">Reference proteome</keyword>
<reference evidence="3 4" key="1">
    <citation type="submission" date="2020-05" db="EMBL/GenBank/DDBJ databases">
        <title>Genome Sequencing of Type Strains.</title>
        <authorList>
            <person name="Lemaire J.F."/>
            <person name="Inderbitzin P."/>
            <person name="Gregorio O.A."/>
            <person name="Collins S.B."/>
            <person name="Wespe N."/>
            <person name="Knight-Connoni V."/>
        </authorList>
    </citation>
    <scope>NUCLEOTIDE SEQUENCE [LARGE SCALE GENOMIC DNA]</scope>
    <source>
        <strain evidence="3 4">ATCC 19096</strain>
    </source>
</reference>
<gene>
    <name evidence="3" type="ORF">HP507_02200</name>
</gene>
<dbReference type="Proteomes" id="UP000573001">
    <property type="component" value="Unassembled WGS sequence"/>
</dbReference>
<evidence type="ECO:0000256" key="1">
    <source>
        <dbReference type="ARBA" id="ARBA00022801"/>
    </source>
</evidence>
<dbReference type="EMBL" id="JABMCE010000048">
    <property type="protein sequence ID" value="NUU12655.1"/>
    <property type="molecule type" value="Genomic_DNA"/>
</dbReference>
<evidence type="ECO:0000313" key="3">
    <source>
        <dbReference type="EMBL" id="NUU12655.1"/>
    </source>
</evidence>
<dbReference type="SMART" id="SM00855">
    <property type="entry name" value="PGAM"/>
    <property type="match status" value="1"/>
</dbReference>
<keyword evidence="2" id="KW-0732">Signal</keyword>
<accession>A0ABX2M406</accession>
<dbReference type="PANTHER" id="PTHR46517:SF1">
    <property type="entry name" value="FRUCTOSE-2,6-BISPHOSPHATASE TIGAR"/>
    <property type="match status" value="1"/>
</dbReference>
<name>A0ABX2M406_9MICO</name>
<feature type="chain" id="PRO_5045185843" evidence="2">
    <location>
        <begin position="26"/>
        <end position="270"/>
    </location>
</feature>
<dbReference type="CDD" id="cd07067">
    <property type="entry name" value="HP_PGM_like"/>
    <property type="match status" value="1"/>
</dbReference>
<feature type="signal peptide" evidence="2">
    <location>
        <begin position="1"/>
        <end position="25"/>
    </location>
</feature>
<organism evidence="3 4">
    <name type="scientific">Curtobacterium pusillum</name>
    <dbReference type="NCBI Taxonomy" id="69373"/>
    <lineage>
        <taxon>Bacteria</taxon>
        <taxon>Bacillati</taxon>
        <taxon>Actinomycetota</taxon>
        <taxon>Actinomycetes</taxon>
        <taxon>Micrococcales</taxon>
        <taxon>Microbacteriaceae</taxon>
        <taxon>Curtobacterium</taxon>
    </lineage>
</organism>
<keyword evidence="1" id="KW-0378">Hydrolase</keyword>
<evidence type="ECO:0000256" key="2">
    <source>
        <dbReference type="SAM" id="SignalP"/>
    </source>
</evidence>
<dbReference type="InterPro" id="IPR029033">
    <property type="entry name" value="His_PPase_superfam"/>
</dbReference>
<dbReference type="SUPFAM" id="SSF53254">
    <property type="entry name" value="Phosphoglycerate mutase-like"/>
    <property type="match status" value="1"/>
</dbReference>
<comment type="caution">
    <text evidence="3">The sequence shown here is derived from an EMBL/GenBank/DDBJ whole genome shotgun (WGS) entry which is preliminary data.</text>
</comment>
<dbReference type="Gene3D" id="3.40.50.1240">
    <property type="entry name" value="Phosphoglycerate mutase-like"/>
    <property type="match status" value="1"/>
</dbReference>
<dbReference type="PROSITE" id="PS51318">
    <property type="entry name" value="TAT"/>
    <property type="match status" value="1"/>
</dbReference>
<dbReference type="InterPro" id="IPR001345">
    <property type="entry name" value="PG/BPGM_mutase_AS"/>
</dbReference>
<dbReference type="RefSeq" id="WP_175350235.1">
    <property type="nucleotide sequence ID" value="NZ_BAAAWQ010000001.1"/>
</dbReference>
<evidence type="ECO:0000313" key="4">
    <source>
        <dbReference type="Proteomes" id="UP000573001"/>
    </source>
</evidence>
<dbReference type="InterPro" id="IPR006311">
    <property type="entry name" value="TAT_signal"/>
</dbReference>
<protein>
    <submittedName>
        <fullName evidence="3">Histidine phosphatase family protein</fullName>
    </submittedName>
</protein>
<dbReference type="PROSITE" id="PS00175">
    <property type="entry name" value="PG_MUTASE"/>
    <property type="match status" value="1"/>
</dbReference>
<dbReference type="Pfam" id="PF00300">
    <property type="entry name" value="His_Phos_1"/>
    <property type="match status" value="2"/>
</dbReference>
<sequence>MTDLTRRTVLTTGALAVGTSVLASAEPAAANPTSGAGRGRAPDTRTATVYLVRHGQTWLNKAGLAQGWSDAPLTTTWAPTAQTIGRNIAQRHGRLTAAYSADMVRHFQTASGILQGARSSLQVTRDERLREVAFGGFEGSAGTTMWDAAAALLGYSGMAAALAAGRSVFDLVDAIPNANPYPADTIAEKSATVAARMLAALEDVVSHVSNVASPAILVVSSGLSISCLFDAWGQASRLPAAGIGNGAVNQLTHSRGRWTVDSVNDLSYTS</sequence>
<proteinExistence type="predicted"/>